<dbReference type="RefSeq" id="WP_012764924.1">
    <property type="nucleotide sequence ID" value="NC_012880.1"/>
</dbReference>
<dbReference type="REBASE" id="21160">
    <property type="entry name" value="DdaEORF1306P"/>
</dbReference>
<dbReference type="HOGENOM" id="CLU_089240_0_0_6"/>
<accession>C6CDJ0</accession>
<name>C6CDJ0_MUSP7</name>
<organism evidence="1 2">
    <name type="scientific">Musicola paradisiaca (strain Ech703)</name>
    <name type="common">Dickeya paradisiaca</name>
    <name type="synonym">Dickeya dadantii</name>
    <dbReference type="NCBI Taxonomy" id="579405"/>
    <lineage>
        <taxon>Bacteria</taxon>
        <taxon>Pseudomonadati</taxon>
        <taxon>Pseudomonadota</taxon>
        <taxon>Gammaproteobacteria</taxon>
        <taxon>Enterobacterales</taxon>
        <taxon>Pectobacteriaceae</taxon>
        <taxon>Musicola</taxon>
    </lineage>
</organism>
<gene>
    <name evidence="1" type="ordered locus">Dd703_1305</name>
</gene>
<proteinExistence type="predicted"/>
<reference evidence="1" key="1">
    <citation type="submission" date="2009-06" db="EMBL/GenBank/DDBJ databases">
        <title>Complete sequence of Dickeya dadantii Ech703.</title>
        <authorList>
            <consortium name="US DOE Joint Genome Institute"/>
            <person name="Lucas S."/>
            <person name="Copeland A."/>
            <person name="Lapidus A."/>
            <person name="Glavina del Rio T."/>
            <person name="Dalin E."/>
            <person name="Tice H."/>
            <person name="Bruce D."/>
            <person name="Goodwin L."/>
            <person name="Pitluck S."/>
            <person name="Chertkov O."/>
            <person name="Brettin T."/>
            <person name="Detter J.C."/>
            <person name="Han C."/>
            <person name="Larimer F."/>
            <person name="Land M."/>
            <person name="Hauser L."/>
            <person name="Kyrpides N."/>
            <person name="Mikhailova N."/>
            <person name="Balakrishnan V."/>
            <person name="Glasner J."/>
            <person name="Perna N.T."/>
        </authorList>
    </citation>
    <scope>NUCLEOTIDE SEQUENCE [LARGE SCALE GENOMIC DNA]</scope>
    <source>
        <strain evidence="1">Ech703</strain>
    </source>
</reference>
<dbReference type="AlphaFoldDB" id="C6CDJ0"/>
<dbReference type="KEGG" id="dda:Dd703_1305"/>
<dbReference type="EMBL" id="CP001654">
    <property type="protein sequence ID" value="ACS85107.1"/>
    <property type="molecule type" value="Genomic_DNA"/>
</dbReference>
<sequence length="281" mass="32058">MKIVGVKVIADSCQDESDYDDAYFELFMAPVRKCKDYKPKFGINDINGVDLNGFKSLYGSDPFYSWIGVDSDLMYSAHKAAGGMTSVYRQIGLGCEKLFRRIIMDSCLYDDAKYSNWSYETQAGSGKTKTLYLDGRLELDEIKNLFVKKRVKEWMTEYCQRIHVTPPLHGVVFEVRQGYKSKDSKRQNGDLDNATVAWASGYLPIFAIFSSQIDKDLVYRYVNNRCGILTGVHESEADEYLSLFSFVKNVLGYDLSGFFLRNSNRIKNEMNSILSTLLSAR</sequence>
<evidence type="ECO:0000313" key="1">
    <source>
        <dbReference type="EMBL" id="ACS85107.1"/>
    </source>
</evidence>
<dbReference type="eggNOG" id="ENOG502Z89A">
    <property type="taxonomic scope" value="Bacteria"/>
</dbReference>
<keyword evidence="2" id="KW-1185">Reference proteome</keyword>
<dbReference type="Proteomes" id="UP000002734">
    <property type="component" value="Chromosome"/>
</dbReference>
<evidence type="ECO:0000313" key="2">
    <source>
        <dbReference type="Proteomes" id="UP000002734"/>
    </source>
</evidence>
<protein>
    <submittedName>
        <fullName evidence="1">Uncharacterized protein</fullName>
    </submittedName>
</protein>